<name>A0A1W1E5H5_9ZZZZ</name>
<dbReference type="InterPro" id="IPR001387">
    <property type="entry name" value="Cro/C1-type_HTH"/>
</dbReference>
<dbReference type="GO" id="GO:0003677">
    <property type="term" value="F:DNA binding"/>
    <property type="evidence" value="ECO:0007669"/>
    <property type="project" value="InterPro"/>
</dbReference>
<dbReference type="InterPro" id="IPR010982">
    <property type="entry name" value="Lambda_DNA-bd_dom_sf"/>
</dbReference>
<dbReference type="AlphaFoldDB" id="A0A1W1E5H5"/>
<sequence length="71" mass="8260">MKKQVLAKDIKTLRKYLIVTQAEFALLFKVTAVSISHWEDGTKLPNYRNYTSFVKNLSIILQTNLKTTQKE</sequence>
<feature type="domain" description="HTH cro/C1-type" evidence="1">
    <location>
        <begin position="10"/>
        <end position="46"/>
    </location>
</feature>
<evidence type="ECO:0000313" key="2">
    <source>
        <dbReference type="EMBL" id="SFV88996.1"/>
    </source>
</evidence>
<accession>A0A1W1E5H5</accession>
<dbReference type="SUPFAM" id="SSF47413">
    <property type="entry name" value="lambda repressor-like DNA-binding domains"/>
    <property type="match status" value="1"/>
</dbReference>
<evidence type="ECO:0000259" key="1">
    <source>
        <dbReference type="PROSITE" id="PS50943"/>
    </source>
</evidence>
<protein>
    <recommendedName>
        <fullName evidence="1">HTH cro/C1-type domain-containing protein</fullName>
    </recommendedName>
</protein>
<gene>
    <name evidence="2" type="ORF">MNB_SUP05-SYMBIONT-5-185</name>
</gene>
<dbReference type="PROSITE" id="PS50943">
    <property type="entry name" value="HTH_CROC1"/>
    <property type="match status" value="1"/>
</dbReference>
<organism evidence="2">
    <name type="scientific">hydrothermal vent metagenome</name>
    <dbReference type="NCBI Taxonomy" id="652676"/>
    <lineage>
        <taxon>unclassified sequences</taxon>
        <taxon>metagenomes</taxon>
        <taxon>ecological metagenomes</taxon>
    </lineage>
</organism>
<dbReference type="EMBL" id="FPHZ01000193">
    <property type="protein sequence ID" value="SFV88996.1"/>
    <property type="molecule type" value="Genomic_DNA"/>
</dbReference>
<dbReference type="Gene3D" id="1.10.260.40">
    <property type="entry name" value="lambda repressor-like DNA-binding domains"/>
    <property type="match status" value="1"/>
</dbReference>
<proteinExistence type="predicted"/>
<reference evidence="2" key="1">
    <citation type="submission" date="2016-10" db="EMBL/GenBank/DDBJ databases">
        <authorList>
            <person name="de Groot N.N."/>
        </authorList>
    </citation>
    <scope>NUCLEOTIDE SEQUENCE</scope>
</reference>